<dbReference type="RefSeq" id="XP_024702874.1">
    <property type="nucleotide sequence ID" value="XM_024853331.1"/>
</dbReference>
<evidence type="ECO:0000256" key="3">
    <source>
        <dbReference type="ARBA" id="ARBA00023015"/>
    </source>
</evidence>
<evidence type="ECO:0000256" key="4">
    <source>
        <dbReference type="ARBA" id="ARBA00023125"/>
    </source>
</evidence>
<keyword evidence="6" id="KW-0539">Nucleus</keyword>
<dbReference type="SUPFAM" id="SSF57701">
    <property type="entry name" value="Zn2/Cys6 DNA-binding domain"/>
    <property type="match status" value="1"/>
</dbReference>
<dbReference type="CDD" id="cd12148">
    <property type="entry name" value="fungal_TF_MHR"/>
    <property type="match status" value="1"/>
</dbReference>
<feature type="domain" description="Zn(2)-C6 fungal-type" evidence="7">
    <location>
        <begin position="17"/>
        <end position="46"/>
    </location>
</feature>
<dbReference type="PANTHER" id="PTHR31001">
    <property type="entry name" value="UNCHARACTERIZED TRANSCRIPTIONAL REGULATORY PROTEIN"/>
    <property type="match status" value="1"/>
</dbReference>
<keyword evidence="9" id="KW-1185">Reference proteome</keyword>
<evidence type="ECO:0000256" key="6">
    <source>
        <dbReference type="ARBA" id="ARBA00023242"/>
    </source>
</evidence>
<dbReference type="SMART" id="SM00066">
    <property type="entry name" value="GAL4"/>
    <property type="match status" value="1"/>
</dbReference>
<protein>
    <recommendedName>
        <fullName evidence="7">Zn(2)-C6 fungal-type domain-containing protein</fullName>
    </recommendedName>
</protein>
<dbReference type="Pfam" id="PF00172">
    <property type="entry name" value="Zn_clus"/>
    <property type="match status" value="1"/>
</dbReference>
<dbReference type="Proteomes" id="UP000234275">
    <property type="component" value="Unassembled WGS sequence"/>
</dbReference>
<organism evidence="8 9">
    <name type="scientific">Aspergillus steynii IBT 23096</name>
    <dbReference type="NCBI Taxonomy" id="1392250"/>
    <lineage>
        <taxon>Eukaryota</taxon>
        <taxon>Fungi</taxon>
        <taxon>Dikarya</taxon>
        <taxon>Ascomycota</taxon>
        <taxon>Pezizomycotina</taxon>
        <taxon>Eurotiomycetes</taxon>
        <taxon>Eurotiomycetidae</taxon>
        <taxon>Eurotiales</taxon>
        <taxon>Aspergillaceae</taxon>
        <taxon>Aspergillus</taxon>
        <taxon>Aspergillus subgen. Circumdati</taxon>
    </lineage>
</organism>
<dbReference type="GO" id="GO:0003677">
    <property type="term" value="F:DNA binding"/>
    <property type="evidence" value="ECO:0007669"/>
    <property type="project" value="UniProtKB-KW"/>
</dbReference>
<dbReference type="GeneID" id="36561029"/>
<evidence type="ECO:0000313" key="9">
    <source>
        <dbReference type="Proteomes" id="UP000234275"/>
    </source>
</evidence>
<dbReference type="STRING" id="1392250.A0A2I2G3W7"/>
<comment type="subcellular location">
    <subcellularLocation>
        <location evidence="1">Nucleus</location>
    </subcellularLocation>
</comment>
<dbReference type="GO" id="GO:0000981">
    <property type="term" value="F:DNA-binding transcription factor activity, RNA polymerase II-specific"/>
    <property type="evidence" value="ECO:0007669"/>
    <property type="project" value="InterPro"/>
</dbReference>
<dbReference type="InterPro" id="IPR001138">
    <property type="entry name" value="Zn2Cys6_DnaBD"/>
</dbReference>
<evidence type="ECO:0000313" key="8">
    <source>
        <dbReference type="EMBL" id="PLB47572.1"/>
    </source>
</evidence>
<sequence>MATHPESIRKTQRAPKSCFFCFRRKTKCDKLIPCQACRSRGQANECFVETVEVKGQVVTADQTPATQPSYSELLEENGRLRSLALQGPVKRTARPISALALMDQQEQELYFCLRTHYRPAGISSALQAIYPSDDCCRVLFARAAEWAWLHSAVSPATLEHQQLHLKPNQIDRESPPASDASWLALYFSYLTIGITYSDEISLREAGIPKDRTALFRENWYDSALYFLHRADFLRLLDVRNIQTISILGAVFSNFGDLNLYYNLLGCAVRIGESLGINNDYTHFTGVLPDLKSQRSLWWSLVILDWLNLPLGQPCISDGDFVVEMPSVGSRSVAESDWDSGNYQAMMCKIALLLYQFQTTVCASLDWATVENAVVMADEKLVNLIQELSPWIGTVGLDDAYLATDPSDAAESSACTQRQNLLLILLYYRVLINRTLIRQSPSPRAKEMSFRRCVNSAHNITKVCMTMANTGQLVATWSTFLPLYSAGNILAVHGARCHCEPGHDHMADVTACIHMFDSLSHKSVFGEYAARQLRRVTHNLTPGSGHP</sequence>
<reference evidence="8 9" key="1">
    <citation type="submission" date="2016-12" db="EMBL/GenBank/DDBJ databases">
        <title>The genomes of Aspergillus section Nigri reveals drivers in fungal speciation.</title>
        <authorList>
            <consortium name="DOE Joint Genome Institute"/>
            <person name="Vesth T.C."/>
            <person name="Nybo J."/>
            <person name="Theobald S."/>
            <person name="Brandl J."/>
            <person name="Frisvad J.C."/>
            <person name="Nielsen K.F."/>
            <person name="Lyhne E.K."/>
            <person name="Kogle M.E."/>
            <person name="Kuo A."/>
            <person name="Riley R."/>
            <person name="Clum A."/>
            <person name="Nolan M."/>
            <person name="Lipzen A."/>
            <person name="Salamov A."/>
            <person name="Henrissat B."/>
            <person name="Wiebenga A."/>
            <person name="De Vries R.P."/>
            <person name="Grigoriev I.V."/>
            <person name="Mortensen U.H."/>
            <person name="Andersen M.R."/>
            <person name="Baker S.E."/>
        </authorList>
    </citation>
    <scope>NUCLEOTIDE SEQUENCE [LARGE SCALE GENOMIC DNA]</scope>
    <source>
        <strain evidence="8 9">IBT 23096</strain>
    </source>
</reference>
<dbReference type="GO" id="GO:0009893">
    <property type="term" value="P:positive regulation of metabolic process"/>
    <property type="evidence" value="ECO:0007669"/>
    <property type="project" value="UniProtKB-ARBA"/>
</dbReference>
<dbReference type="SMART" id="SM00906">
    <property type="entry name" value="Fungal_trans"/>
    <property type="match status" value="1"/>
</dbReference>
<evidence type="ECO:0000256" key="5">
    <source>
        <dbReference type="ARBA" id="ARBA00023163"/>
    </source>
</evidence>
<evidence type="ECO:0000256" key="2">
    <source>
        <dbReference type="ARBA" id="ARBA00022723"/>
    </source>
</evidence>
<accession>A0A2I2G3W7</accession>
<dbReference type="GO" id="GO:0008270">
    <property type="term" value="F:zinc ion binding"/>
    <property type="evidence" value="ECO:0007669"/>
    <property type="project" value="InterPro"/>
</dbReference>
<dbReference type="GO" id="GO:0006351">
    <property type="term" value="P:DNA-templated transcription"/>
    <property type="evidence" value="ECO:0007669"/>
    <property type="project" value="InterPro"/>
</dbReference>
<dbReference type="InterPro" id="IPR007219">
    <property type="entry name" value="XnlR_reg_dom"/>
</dbReference>
<keyword evidence="4" id="KW-0238">DNA-binding</keyword>
<dbReference type="CDD" id="cd00067">
    <property type="entry name" value="GAL4"/>
    <property type="match status" value="1"/>
</dbReference>
<dbReference type="PANTHER" id="PTHR31001:SF76">
    <property type="entry name" value="ZN(2)-C6 FUNGAL-TYPE DOMAIN-CONTAINING PROTEIN"/>
    <property type="match status" value="1"/>
</dbReference>
<gene>
    <name evidence="8" type="ORF">P170DRAFT_476258</name>
</gene>
<dbReference type="AlphaFoldDB" id="A0A2I2G3W7"/>
<comment type="caution">
    <text evidence="8">The sequence shown here is derived from an EMBL/GenBank/DDBJ whole genome shotgun (WGS) entry which is preliminary data.</text>
</comment>
<dbReference type="InterPro" id="IPR036864">
    <property type="entry name" value="Zn2-C6_fun-type_DNA-bd_sf"/>
</dbReference>
<dbReference type="PROSITE" id="PS50048">
    <property type="entry name" value="ZN2_CY6_FUNGAL_2"/>
    <property type="match status" value="1"/>
</dbReference>
<keyword evidence="2" id="KW-0479">Metal-binding</keyword>
<evidence type="ECO:0000256" key="1">
    <source>
        <dbReference type="ARBA" id="ARBA00004123"/>
    </source>
</evidence>
<dbReference type="Pfam" id="PF04082">
    <property type="entry name" value="Fungal_trans"/>
    <property type="match status" value="1"/>
</dbReference>
<dbReference type="EMBL" id="MSFO01000005">
    <property type="protein sequence ID" value="PLB47572.1"/>
    <property type="molecule type" value="Genomic_DNA"/>
</dbReference>
<keyword evidence="5" id="KW-0804">Transcription</keyword>
<dbReference type="GO" id="GO:0005634">
    <property type="term" value="C:nucleus"/>
    <property type="evidence" value="ECO:0007669"/>
    <property type="project" value="UniProtKB-SubCell"/>
</dbReference>
<proteinExistence type="predicted"/>
<dbReference type="InterPro" id="IPR050613">
    <property type="entry name" value="Sec_Metabolite_Reg"/>
</dbReference>
<dbReference type="OrthoDB" id="1747771at2759"/>
<evidence type="ECO:0000259" key="7">
    <source>
        <dbReference type="PROSITE" id="PS50048"/>
    </source>
</evidence>
<dbReference type="Gene3D" id="4.10.240.10">
    <property type="entry name" value="Zn(2)-C6 fungal-type DNA-binding domain"/>
    <property type="match status" value="1"/>
</dbReference>
<dbReference type="VEuPathDB" id="FungiDB:P170DRAFT_476258"/>
<name>A0A2I2G3W7_9EURO</name>
<keyword evidence="3" id="KW-0805">Transcription regulation</keyword>